<feature type="transmembrane region" description="Helical" evidence="1">
    <location>
        <begin position="158"/>
        <end position="178"/>
    </location>
</feature>
<comment type="caution">
    <text evidence="2">The sequence shown here is derived from an EMBL/GenBank/DDBJ whole genome shotgun (WGS) entry which is preliminary data.</text>
</comment>
<keyword evidence="1" id="KW-0472">Membrane</keyword>
<evidence type="ECO:0000313" key="2">
    <source>
        <dbReference type="EMBL" id="MBK0393700.1"/>
    </source>
</evidence>
<name>A0A934URZ2_9BURK</name>
<keyword evidence="1" id="KW-1133">Transmembrane helix</keyword>
<dbReference type="InterPro" id="IPR018719">
    <property type="entry name" value="DUF2243_membrane"/>
</dbReference>
<feature type="transmembrane region" description="Helical" evidence="1">
    <location>
        <begin position="51"/>
        <end position="74"/>
    </location>
</feature>
<reference evidence="2" key="1">
    <citation type="submission" date="2020-12" db="EMBL/GenBank/DDBJ databases">
        <title>Ramlibacter sp. nov., isolated from a freshwater alga, Cryptomonas.</title>
        <authorList>
            <person name="Kim H.M."/>
            <person name="Jeon C.O."/>
        </authorList>
    </citation>
    <scope>NUCLEOTIDE SEQUENCE</scope>
    <source>
        <strain evidence="2">CrO1</strain>
    </source>
</reference>
<organism evidence="2 3">
    <name type="scientific">Ramlibacter algicola</name>
    <dbReference type="NCBI Taxonomy" id="2795217"/>
    <lineage>
        <taxon>Bacteria</taxon>
        <taxon>Pseudomonadati</taxon>
        <taxon>Pseudomonadota</taxon>
        <taxon>Betaproteobacteria</taxon>
        <taxon>Burkholderiales</taxon>
        <taxon>Comamonadaceae</taxon>
        <taxon>Ramlibacter</taxon>
    </lineage>
</organism>
<evidence type="ECO:0000256" key="1">
    <source>
        <dbReference type="SAM" id="Phobius"/>
    </source>
</evidence>
<keyword evidence="1" id="KW-0812">Transmembrane</keyword>
<proteinExistence type="predicted"/>
<dbReference type="EMBL" id="JAEDAO010000001">
    <property type="protein sequence ID" value="MBK0393700.1"/>
    <property type="molecule type" value="Genomic_DNA"/>
</dbReference>
<dbReference type="RefSeq" id="WP_200788654.1">
    <property type="nucleotide sequence ID" value="NZ_JAEDAO010000001.1"/>
</dbReference>
<dbReference type="Pfam" id="PF10002">
    <property type="entry name" value="DUF2243"/>
    <property type="match status" value="1"/>
</dbReference>
<protein>
    <submittedName>
        <fullName evidence="2">DUF2243 domain-containing protein</fullName>
    </submittedName>
</protein>
<evidence type="ECO:0000313" key="3">
    <source>
        <dbReference type="Proteomes" id="UP000617041"/>
    </source>
</evidence>
<gene>
    <name evidence="2" type="ORF">I8E28_13965</name>
</gene>
<dbReference type="AlphaFoldDB" id="A0A934URZ2"/>
<dbReference type="Proteomes" id="UP000617041">
    <property type="component" value="Unassembled WGS sequence"/>
</dbReference>
<feature type="transmembrane region" description="Helical" evidence="1">
    <location>
        <begin position="86"/>
        <end position="112"/>
    </location>
</feature>
<feature type="transmembrane region" description="Helical" evidence="1">
    <location>
        <begin position="124"/>
        <end position="146"/>
    </location>
</feature>
<sequence>MASSSSLRTAGLLLGIALGGFIDGILFHQVLQWHHLLSAVDDPAVQDIRVQIFADGAFHVLMYALAVAGLAMLWRARGPFGERGGGALPWAWLVLGFGAWHVADVVLFHWVLRLHHVRMDAAQPIAWDIGVALIGVAILLLGWRLLRSVPHFGGGGQGSRAALSIAVLAAGIVAALPMRNAGDDVLVVFAPSTRPASAWDALARANARVGWVDASGTVWAVRLPRREQADALYGAGAWWVGTSRIAAGCLGWSRVR</sequence>
<accession>A0A934URZ2</accession>
<feature type="transmembrane region" description="Helical" evidence="1">
    <location>
        <begin position="12"/>
        <end position="31"/>
    </location>
</feature>
<keyword evidence="3" id="KW-1185">Reference proteome</keyword>